<name>A0A8D8ZPR1_9HEMI</name>
<proteinExistence type="predicted"/>
<dbReference type="AlphaFoldDB" id="A0A8D8ZPR1"/>
<protein>
    <submittedName>
        <fullName evidence="2">Uncharacterized protein</fullName>
    </submittedName>
</protein>
<keyword evidence="1" id="KW-1133">Transmembrane helix</keyword>
<accession>A0A8D8ZPR1</accession>
<keyword evidence="1" id="KW-0472">Membrane</keyword>
<evidence type="ECO:0000313" key="2">
    <source>
        <dbReference type="EMBL" id="CAG6751613.1"/>
    </source>
</evidence>
<keyword evidence="1" id="KW-0812">Transmembrane</keyword>
<sequence length="211" mass="24374">MSKQKQTKKHSATNSLTLSTLWEQLGRHHFRMFQRVRNHSKVRMFLDGRFPVQMLLLSRDTEQVRVNNVREKLRPQFQQKFDQWPQVVCKPTSRSLVDRELAKTFGQGFVMMNDLGTVFGGACAGTIVVIVVVIARLLELIETESFNSSGQWSIQQIHSTIENFHEDLVSGFIFRIILEKFNVFLTEIDEKVAEKFTTQNLFLLRGGLAVD</sequence>
<dbReference type="EMBL" id="HBUF01530265">
    <property type="protein sequence ID" value="CAG6751613.1"/>
    <property type="molecule type" value="Transcribed_RNA"/>
</dbReference>
<evidence type="ECO:0000256" key="1">
    <source>
        <dbReference type="SAM" id="Phobius"/>
    </source>
</evidence>
<reference evidence="2" key="1">
    <citation type="submission" date="2021-05" db="EMBL/GenBank/DDBJ databases">
        <authorList>
            <person name="Alioto T."/>
            <person name="Alioto T."/>
            <person name="Gomez Garrido J."/>
        </authorList>
    </citation>
    <scope>NUCLEOTIDE SEQUENCE</scope>
</reference>
<organism evidence="2">
    <name type="scientific">Cacopsylla melanoneura</name>
    <dbReference type="NCBI Taxonomy" id="428564"/>
    <lineage>
        <taxon>Eukaryota</taxon>
        <taxon>Metazoa</taxon>
        <taxon>Ecdysozoa</taxon>
        <taxon>Arthropoda</taxon>
        <taxon>Hexapoda</taxon>
        <taxon>Insecta</taxon>
        <taxon>Pterygota</taxon>
        <taxon>Neoptera</taxon>
        <taxon>Paraneoptera</taxon>
        <taxon>Hemiptera</taxon>
        <taxon>Sternorrhyncha</taxon>
        <taxon>Psylloidea</taxon>
        <taxon>Psyllidae</taxon>
        <taxon>Psyllinae</taxon>
        <taxon>Cacopsylla</taxon>
    </lineage>
</organism>
<feature type="transmembrane region" description="Helical" evidence="1">
    <location>
        <begin position="115"/>
        <end position="138"/>
    </location>
</feature>
<dbReference type="EMBL" id="HBUF01530263">
    <property type="protein sequence ID" value="CAG6751611.1"/>
    <property type="molecule type" value="Transcribed_RNA"/>
</dbReference>